<accession>C5A432</accession>
<reference evidence="3 4" key="1">
    <citation type="journal article" date="2007" name="Genome Biol.">
        <title>Genome analysis and genome-wide proteomics of Thermococcus gammatolerans, the most radioresistant organism known amongst the Archaea.</title>
        <authorList>
            <person name="Zivanovic Y."/>
            <person name="Armengaud J."/>
            <person name="Lagorce A."/>
            <person name="Leplat C."/>
            <person name="Guerin P."/>
            <person name="Dutertre M."/>
            <person name="Anthouard V."/>
            <person name="Forterre P."/>
            <person name="Wincker P."/>
            <person name="Confalonieri F."/>
        </authorList>
    </citation>
    <scope>NUCLEOTIDE SEQUENCE [LARGE SCALE GENOMIC DNA]</scope>
    <source>
        <strain evidence="4">DSM 15229 / JCM 11827 / EJ3</strain>
    </source>
</reference>
<dbReference type="PaxDb" id="593117-TGAM_0492"/>
<keyword evidence="4" id="KW-1185">Reference proteome</keyword>
<feature type="transmembrane region" description="Helical" evidence="1">
    <location>
        <begin position="106"/>
        <end position="139"/>
    </location>
</feature>
<evidence type="ECO:0000256" key="1">
    <source>
        <dbReference type="SAM" id="Phobius"/>
    </source>
</evidence>
<name>C5A432_THEGJ</name>
<protein>
    <recommendedName>
        <fullName evidence="2">DUF7344 domain-containing protein</fullName>
    </recommendedName>
</protein>
<evidence type="ECO:0000313" key="3">
    <source>
        <dbReference type="EMBL" id="ACS32994.1"/>
    </source>
</evidence>
<keyword evidence="1" id="KW-0812">Transmembrane</keyword>
<dbReference type="Proteomes" id="UP000001488">
    <property type="component" value="Chromosome"/>
</dbReference>
<dbReference type="InterPro" id="IPR055768">
    <property type="entry name" value="DUF7344"/>
</dbReference>
<organism evidence="3 4">
    <name type="scientific">Thermococcus gammatolerans (strain DSM 15229 / JCM 11827 / EJ3)</name>
    <dbReference type="NCBI Taxonomy" id="593117"/>
    <lineage>
        <taxon>Archaea</taxon>
        <taxon>Methanobacteriati</taxon>
        <taxon>Methanobacteriota</taxon>
        <taxon>Thermococci</taxon>
        <taxon>Thermococcales</taxon>
        <taxon>Thermococcaceae</taxon>
        <taxon>Thermococcus</taxon>
    </lineage>
</organism>
<keyword evidence="1" id="KW-1133">Transmembrane helix</keyword>
<dbReference type="eggNOG" id="arCOG03828">
    <property type="taxonomic scope" value="Archaea"/>
</dbReference>
<evidence type="ECO:0000259" key="2">
    <source>
        <dbReference type="Pfam" id="PF24035"/>
    </source>
</evidence>
<proteinExistence type="predicted"/>
<dbReference type="PATRIC" id="fig|593117.10.peg.487"/>
<feature type="domain" description="DUF7344" evidence="2">
    <location>
        <begin position="11"/>
        <end position="77"/>
    </location>
</feature>
<dbReference type="EMBL" id="CP001398">
    <property type="protein sequence ID" value="ACS32994.1"/>
    <property type="molecule type" value="Genomic_DNA"/>
</dbReference>
<sequence length="164" mass="18993">MMASSASSSVILGNKRRMLMIEFLQMKNGRAELRDIVEYIAEKEGNTDRKHRKSVYVSLMQTHIPKLEREGVVAFERGVITLLQVPDNVTLYMEVVQRNDISWSTFYAGLSVIFLVTALWFGNLLLVFASLTYLIVAIFQRMKMYRILQPRDSKKGRNTRRNGR</sequence>
<keyword evidence="1" id="KW-0472">Membrane</keyword>
<dbReference type="AlphaFoldDB" id="C5A432"/>
<dbReference type="HOGENOM" id="CLU_093378_2_0_2"/>
<gene>
    <name evidence="3" type="ordered locus">TGAM_0492</name>
</gene>
<evidence type="ECO:0000313" key="4">
    <source>
        <dbReference type="Proteomes" id="UP000001488"/>
    </source>
</evidence>
<dbReference type="STRING" id="593117.TGAM_0492"/>
<dbReference type="KEGG" id="tga:TGAM_0492"/>
<dbReference type="Pfam" id="PF24035">
    <property type="entry name" value="DUF7344"/>
    <property type="match status" value="1"/>
</dbReference>